<evidence type="ECO:0000313" key="8">
    <source>
        <dbReference type="Proteomes" id="UP000253529"/>
    </source>
</evidence>
<evidence type="ECO:0000256" key="3">
    <source>
        <dbReference type="ARBA" id="ARBA00023004"/>
    </source>
</evidence>
<dbReference type="InterPro" id="IPR036909">
    <property type="entry name" value="Cyt_c-like_dom_sf"/>
</dbReference>
<keyword evidence="2 4" id="KW-0479">Metal-binding</keyword>
<organism evidence="7 8">
    <name type="scientific">Roseiarcus fermentans</name>
    <dbReference type="NCBI Taxonomy" id="1473586"/>
    <lineage>
        <taxon>Bacteria</taxon>
        <taxon>Pseudomonadati</taxon>
        <taxon>Pseudomonadota</taxon>
        <taxon>Alphaproteobacteria</taxon>
        <taxon>Hyphomicrobiales</taxon>
        <taxon>Roseiarcaceae</taxon>
        <taxon>Roseiarcus</taxon>
    </lineage>
</organism>
<dbReference type="PANTHER" id="PTHR35008">
    <property type="entry name" value="BLL4482 PROTEIN-RELATED"/>
    <property type="match status" value="1"/>
</dbReference>
<keyword evidence="5" id="KW-0732">Signal</keyword>
<dbReference type="InterPro" id="IPR009056">
    <property type="entry name" value="Cyt_c-like_dom"/>
</dbReference>
<gene>
    <name evidence="7" type="ORF">DFR50_11323</name>
</gene>
<evidence type="ECO:0000256" key="2">
    <source>
        <dbReference type="ARBA" id="ARBA00022723"/>
    </source>
</evidence>
<dbReference type="InterPro" id="IPR051459">
    <property type="entry name" value="Cytochrome_c-type_DH"/>
</dbReference>
<feature type="signal peptide" evidence="5">
    <location>
        <begin position="1"/>
        <end position="25"/>
    </location>
</feature>
<keyword evidence="3 4" id="KW-0408">Iron</keyword>
<sequence>MGWTIDFRAAAMAAVACAIAAPAMAAETQSARADAGQIPRGQYLVSIAGCSDCHTPGGMLGSPDMKRYLGGADVGFSIPGQGVFVGGNLTPDPESGLGKWTGDQIVTAIRKGKRPDGSELSGVMPSASFANLTDDDAYAIAAFLKSLPPVRNTIVSYKSGQTVPIAVSAVLPPEVYNALPASQR</sequence>
<evidence type="ECO:0000256" key="1">
    <source>
        <dbReference type="ARBA" id="ARBA00022617"/>
    </source>
</evidence>
<evidence type="ECO:0000256" key="4">
    <source>
        <dbReference type="PROSITE-ProRule" id="PRU00433"/>
    </source>
</evidence>
<name>A0A366FDS8_9HYPH</name>
<feature type="chain" id="PRO_5016570209" evidence="5">
    <location>
        <begin position="26"/>
        <end position="184"/>
    </location>
</feature>
<evidence type="ECO:0000259" key="6">
    <source>
        <dbReference type="PROSITE" id="PS51007"/>
    </source>
</evidence>
<keyword evidence="1 4" id="KW-0349">Heme</keyword>
<feature type="domain" description="Cytochrome c" evidence="6">
    <location>
        <begin position="36"/>
        <end position="148"/>
    </location>
</feature>
<protein>
    <submittedName>
        <fullName evidence="7">Cbb3-type cytochrome c oxidase subunit III</fullName>
    </submittedName>
</protein>
<dbReference type="Gene3D" id="1.10.760.10">
    <property type="entry name" value="Cytochrome c-like domain"/>
    <property type="match status" value="1"/>
</dbReference>
<dbReference type="GO" id="GO:0009055">
    <property type="term" value="F:electron transfer activity"/>
    <property type="evidence" value="ECO:0007669"/>
    <property type="project" value="InterPro"/>
</dbReference>
<accession>A0A366FDS8</accession>
<dbReference type="AlphaFoldDB" id="A0A366FDS8"/>
<dbReference type="Proteomes" id="UP000253529">
    <property type="component" value="Unassembled WGS sequence"/>
</dbReference>
<dbReference type="GO" id="GO:0020037">
    <property type="term" value="F:heme binding"/>
    <property type="evidence" value="ECO:0007669"/>
    <property type="project" value="InterPro"/>
</dbReference>
<dbReference type="EMBL" id="QNRK01000013">
    <property type="protein sequence ID" value="RBP12834.1"/>
    <property type="molecule type" value="Genomic_DNA"/>
</dbReference>
<keyword evidence="8" id="KW-1185">Reference proteome</keyword>
<evidence type="ECO:0000313" key="7">
    <source>
        <dbReference type="EMBL" id="RBP12834.1"/>
    </source>
</evidence>
<dbReference type="GO" id="GO:0046872">
    <property type="term" value="F:metal ion binding"/>
    <property type="evidence" value="ECO:0007669"/>
    <property type="project" value="UniProtKB-KW"/>
</dbReference>
<dbReference type="SUPFAM" id="SSF46626">
    <property type="entry name" value="Cytochrome c"/>
    <property type="match status" value="1"/>
</dbReference>
<proteinExistence type="predicted"/>
<evidence type="ECO:0000256" key="5">
    <source>
        <dbReference type="SAM" id="SignalP"/>
    </source>
</evidence>
<dbReference type="PANTHER" id="PTHR35008:SF4">
    <property type="entry name" value="BLL4482 PROTEIN"/>
    <property type="match status" value="1"/>
</dbReference>
<dbReference type="Pfam" id="PF13442">
    <property type="entry name" value="Cytochrome_CBB3"/>
    <property type="match status" value="1"/>
</dbReference>
<comment type="caution">
    <text evidence="7">The sequence shown here is derived from an EMBL/GenBank/DDBJ whole genome shotgun (WGS) entry which is preliminary data.</text>
</comment>
<reference evidence="7 8" key="1">
    <citation type="submission" date="2018-06" db="EMBL/GenBank/DDBJ databases">
        <title>Genomic Encyclopedia of Type Strains, Phase IV (KMG-IV): sequencing the most valuable type-strain genomes for metagenomic binning, comparative biology and taxonomic classification.</title>
        <authorList>
            <person name="Goeker M."/>
        </authorList>
    </citation>
    <scope>NUCLEOTIDE SEQUENCE [LARGE SCALE GENOMIC DNA]</scope>
    <source>
        <strain evidence="7 8">DSM 24875</strain>
    </source>
</reference>
<dbReference type="RefSeq" id="WP_210208882.1">
    <property type="nucleotide sequence ID" value="NZ_QNRK01000013.1"/>
</dbReference>
<dbReference type="PROSITE" id="PS51007">
    <property type="entry name" value="CYTC"/>
    <property type="match status" value="1"/>
</dbReference>